<reference evidence="4" key="1">
    <citation type="submission" date="2025-08" db="UniProtKB">
        <authorList>
            <consortium name="RefSeq"/>
        </authorList>
    </citation>
    <scope>IDENTIFICATION</scope>
</reference>
<keyword evidence="2" id="KW-0472">Membrane</keyword>
<organism evidence="3 4">
    <name type="scientific">Aplysia californica</name>
    <name type="common">California sea hare</name>
    <dbReference type="NCBI Taxonomy" id="6500"/>
    <lineage>
        <taxon>Eukaryota</taxon>
        <taxon>Metazoa</taxon>
        <taxon>Spiralia</taxon>
        <taxon>Lophotrochozoa</taxon>
        <taxon>Mollusca</taxon>
        <taxon>Gastropoda</taxon>
        <taxon>Heterobranchia</taxon>
        <taxon>Euthyneura</taxon>
        <taxon>Tectipleura</taxon>
        <taxon>Aplysiida</taxon>
        <taxon>Aplysioidea</taxon>
        <taxon>Aplysiidae</taxon>
        <taxon>Aplysia</taxon>
    </lineage>
</organism>
<name>A0ABM0K907_APLCA</name>
<gene>
    <name evidence="4" type="primary">LOC101855536</name>
</gene>
<feature type="region of interest" description="Disordered" evidence="1">
    <location>
        <begin position="517"/>
        <end position="542"/>
    </location>
</feature>
<keyword evidence="2" id="KW-0812">Transmembrane</keyword>
<feature type="region of interest" description="Disordered" evidence="1">
    <location>
        <begin position="576"/>
        <end position="606"/>
    </location>
</feature>
<evidence type="ECO:0000313" key="3">
    <source>
        <dbReference type="Proteomes" id="UP000694888"/>
    </source>
</evidence>
<sequence length="606" mass="67055">MPLEERRHSGTPPAAHRWKRTSPWLQQFRGAHRDESHKYSRADVATPSPIRRGGNIINAPYRGAESPQRRDDKTLGDTSFNDVISCLRRVLSQETVYQAAFILACASVLAVLSVLSGAHYTPWLDVLVLCVFYAFWICHCLPWLILRLDGKKILLLVGVVLRLFAAELFLLAWGHFRGHRDVLQRALRLRPVLEPSLSWLPQAGYCLRYGVIVAAVVTCISSLTQNFVEKISRLLRHRRLSPTTKPSPTKSSTAANIPEHSTKSLDLQDRRSDRRTSPFVLGGDRPRFGVGAKASLPAHGVGGKNLFNQLRCDKDLNPNEIDIVERFFDSSYSLCRPNRGRNGAIGRGSATRNEILDTNFGGTQSFFLDSGSGGDTGYNTRMYNRKPSAVVFKGVSPTEREGQRGALRRGGSREQLVDNIVDASGVVDPTERRNRSADTPKLRYRGWKTTKCRTGGKRAGFETNAASRTRKDADLTLSPPAGLLHNHATTKDLLKTVSGQTTKGLLNKGVVVSAGKWKGRAGADPRPDLQPPVRVRADGNNATTTTFTKEAAARSRSRWSLGSNQRQLFQREFLPDVSGGARGGLDDSSPQQDLEKTWEDLSSVRL</sequence>
<feature type="transmembrane region" description="Helical" evidence="2">
    <location>
        <begin position="153"/>
        <end position="173"/>
    </location>
</feature>
<dbReference type="RefSeq" id="XP_005111738.2">
    <property type="nucleotide sequence ID" value="XM_005111681.3"/>
</dbReference>
<feature type="transmembrane region" description="Helical" evidence="2">
    <location>
        <begin position="126"/>
        <end position="146"/>
    </location>
</feature>
<accession>A0ABM0K907</accession>
<feature type="region of interest" description="Disordered" evidence="1">
    <location>
        <begin position="239"/>
        <end position="280"/>
    </location>
</feature>
<proteinExistence type="predicted"/>
<evidence type="ECO:0000256" key="1">
    <source>
        <dbReference type="SAM" id="MobiDB-lite"/>
    </source>
</evidence>
<feature type="compositionally biased region" description="Basic and acidic residues" evidence="1">
    <location>
        <begin position="260"/>
        <end position="276"/>
    </location>
</feature>
<feature type="region of interest" description="Disordered" evidence="1">
    <location>
        <begin position="1"/>
        <end position="75"/>
    </location>
</feature>
<feature type="transmembrane region" description="Helical" evidence="2">
    <location>
        <begin position="96"/>
        <end position="120"/>
    </location>
</feature>
<feature type="compositionally biased region" description="Basic and acidic residues" evidence="1">
    <location>
        <begin position="31"/>
        <end position="41"/>
    </location>
</feature>
<evidence type="ECO:0000313" key="4">
    <source>
        <dbReference type="RefSeq" id="XP_005111738.2"/>
    </source>
</evidence>
<dbReference type="Proteomes" id="UP000694888">
    <property type="component" value="Unplaced"/>
</dbReference>
<feature type="compositionally biased region" description="Low complexity" evidence="1">
    <location>
        <begin position="241"/>
        <end position="253"/>
    </location>
</feature>
<protein>
    <submittedName>
        <fullName evidence="4">Uncharacterized protein LOC101855536 isoform X1</fullName>
    </submittedName>
</protein>
<keyword evidence="2" id="KW-1133">Transmembrane helix</keyword>
<evidence type="ECO:0000256" key="2">
    <source>
        <dbReference type="SAM" id="Phobius"/>
    </source>
</evidence>
<keyword evidence="3" id="KW-1185">Reference proteome</keyword>
<dbReference type="GeneID" id="101855536"/>